<dbReference type="EMBL" id="WNXC01000001">
    <property type="protein sequence ID" value="MBB2147915.1"/>
    <property type="molecule type" value="Genomic_DNA"/>
</dbReference>
<organism evidence="1 2">
    <name type="scientific">Pedobacter gandavensis</name>
    <dbReference type="NCBI Taxonomy" id="2679963"/>
    <lineage>
        <taxon>Bacteria</taxon>
        <taxon>Pseudomonadati</taxon>
        <taxon>Bacteroidota</taxon>
        <taxon>Sphingobacteriia</taxon>
        <taxon>Sphingobacteriales</taxon>
        <taxon>Sphingobacteriaceae</taxon>
        <taxon>Pedobacter</taxon>
    </lineage>
</organism>
<evidence type="ECO:0008006" key="3">
    <source>
        <dbReference type="Google" id="ProtNLM"/>
    </source>
</evidence>
<keyword evidence="2" id="KW-1185">Reference proteome</keyword>
<evidence type="ECO:0000313" key="1">
    <source>
        <dbReference type="EMBL" id="MBB2147915.1"/>
    </source>
</evidence>
<proteinExistence type="predicted"/>
<dbReference type="RefSeq" id="WP_182953354.1">
    <property type="nucleotide sequence ID" value="NZ_WNXC01000001.1"/>
</dbReference>
<protein>
    <recommendedName>
        <fullName evidence="3">Outer membrane protein beta-barrel domain-containing protein</fullName>
    </recommendedName>
</protein>
<dbReference type="Proteomes" id="UP000636110">
    <property type="component" value="Unassembled WGS sequence"/>
</dbReference>
<comment type="caution">
    <text evidence="1">The sequence shown here is derived from an EMBL/GenBank/DDBJ whole genome shotgun (WGS) entry which is preliminary data.</text>
</comment>
<gene>
    <name evidence="1" type="ORF">GM920_03215</name>
</gene>
<reference evidence="1 2" key="1">
    <citation type="submission" date="2019-11" db="EMBL/GenBank/DDBJ databases">
        <title>Description of Pedobacter sp. LMG 31462T.</title>
        <authorList>
            <person name="Carlier A."/>
            <person name="Qi S."/>
            <person name="Vandamme P."/>
        </authorList>
    </citation>
    <scope>NUCLEOTIDE SEQUENCE [LARGE SCALE GENOMIC DNA]</scope>
    <source>
        <strain evidence="1 2">LMG 31462</strain>
    </source>
</reference>
<evidence type="ECO:0000313" key="2">
    <source>
        <dbReference type="Proteomes" id="UP000636110"/>
    </source>
</evidence>
<name>A0ABR6ERN7_9SPHI</name>
<accession>A0ABR6ERN7</accession>
<sequence length="272" mass="30535">MNSQITLMPFPSLSPGRLLVFPSKLRSTVLILFLIAISSPTLFAQEQQSNSATEKQSLSEEEKPAGLIIEKGLKFNILTFSLSNRNAVNDNNIFVNYLDQKKTSWTVRADGGYIIKKNLGVGLGLSYGQSKDNNLIKGADGNLTSNKSFSNNYGVRPFIKNFIPLDRKNRFYIVNQTEIQLLFDRSIKEKVVDEILTRTYTSKDTYGVGLRPGLMIFIVKNFAFETTVDIFGINTSIERGRSTGMPDSRVTTTDMNFKINILKIGFGFSTYF</sequence>